<dbReference type="PRINTS" id="PR00410">
    <property type="entry name" value="PHEHYDRXLASE"/>
</dbReference>
<evidence type="ECO:0000256" key="7">
    <source>
        <dbReference type="ARBA" id="ARBA00022827"/>
    </source>
</evidence>
<evidence type="ECO:0000256" key="1">
    <source>
        <dbReference type="ARBA" id="ARBA00001974"/>
    </source>
</evidence>
<evidence type="ECO:0000259" key="14">
    <source>
        <dbReference type="PROSITE" id="PS51384"/>
    </source>
</evidence>
<evidence type="ECO:0000256" key="12">
    <source>
        <dbReference type="ARBA" id="ARBA00023136"/>
    </source>
</evidence>
<comment type="caution">
    <text evidence="15">The sequence shown here is derived from an EMBL/GenBank/DDBJ whole genome shotgun (WGS) entry which is preliminary data.</text>
</comment>
<dbReference type="Proteomes" id="UP001595617">
    <property type="component" value="Unassembled WGS sequence"/>
</dbReference>
<keyword evidence="11" id="KW-0411">Iron-sulfur</keyword>
<dbReference type="Pfam" id="PF01794">
    <property type="entry name" value="Ferric_reduct"/>
    <property type="match status" value="1"/>
</dbReference>
<dbReference type="InterPro" id="IPR001433">
    <property type="entry name" value="OxRdtase_FAD/NAD-bd"/>
</dbReference>
<evidence type="ECO:0000313" key="15">
    <source>
        <dbReference type="EMBL" id="MFC3852344.1"/>
    </source>
</evidence>
<protein>
    <submittedName>
        <fullName evidence="15">Ferric reductase-like transmembrane domain-containing protein</fullName>
    </submittedName>
</protein>
<keyword evidence="6" id="KW-0479">Metal-binding</keyword>
<dbReference type="PANTHER" id="PTHR47354">
    <property type="entry name" value="NADH OXIDOREDUCTASE HCR"/>
    <property type="match status" value="1"/>
</dbReference>
<organism evidence="15 16">
    <name type="scientific">Saccharospirillum mangrovi</name>
    <dbReference type="NCBI Taxonomy" id="2161747"/>
    <lineage>
        <taxon>Bacteria</taxon>
        <taxon>Pseudomonadati</taxon>
        <taxon>Pseudomonadota</taxon>
        <taxon>Gammaproteobacteria</taxon>
        <taxon>Oceanospirillales</taxon>
        <taxon>Saccharospirillaceae</taxon>
        <taxon>Saccharospirillum</taxon>
    </lineage>
</organism>
<feature type="transmembrane region" description="Helical" evidence="13">
    <location>
        <begin position="126"/>
        <end position="147"/>
    </location>
</feature>
<feature type="transmembrane region" description="Helical" evidence="13">
    <location>
        <begin position="159"/>
        <end position="177"/>
    </location>
</feature>
<keyword evidence="8 13" id="KW-1133">Transmembrane helix</keyword>
<evidence type="ECO:0000256" key="11">
    <source>
        <dbReference type="ARBA" id="ARBA00023014"/>
    </source>
</evidence>
<evidence type="ECO:0000256" key="4">
    <source>
        <dbReference type="ARBA" id="ARBA00022692"/>
    </source>
</evidence>
<keyword evidence="9" id="KW-0560">Oxidoreductase</keyword>
<evidence type="ECO:0000256" key="6">
    <source>
        <dbReference type="ARBA" id="ARBA00022723"/>
    </source>
</evidence>
<gene>
    <name evidence="15" type="ORF">ACFOOG_05800</name>
</gene>
<dbReference type="InterPro" id="IPR013112">
    <property type="entry name" value="FAD-bd_8"/>
</dbReference>
<dbReference type="SUPFAM" id="SSF52343">
    <property type="entry name" value="Ferredoxin reductase-like, C-terminal NADP-linked domain"/>
    <property type="match status" value="1"/>
</dbReference>
<keyword evidence="4 13" id="KW-0812">Transmembrane</keyword>
<keyword evidence="10" id="KW-0408">Iron</keyword>
<dbReference type="InterPro" id="IPR013130">
    <property type="entry name" value="Fe3_Rdtase_TM_dom"/>
</dbReference>
<evidence type="ECO:0000256" key="10">
    <source>
        <dbReference type="ARBA" id="ARBA00023004"/>
    </source>
</evidence>
<keyword evidence="12 13" id="KW-0472">Membrane</keyword>
<dbReference type="PANTHER" id="PTHR47354:SF8">
    <property type="entry name" value="1,2-PHENYLACETYL-COA EPOXIDASE, SUBUNIT E"/>
    <property type="match status" value="1"/>
</dbReference>
<dbReference type="Pfam" id="PF08022">
    <property type="entry name" value="FAD_binding_8"/>
    <property type="match status" value="1"/>
</dbReference>
<dbReference type="InterPro" id="IPR050415">
    <property type="entry name" value="MRET"/>
</dbReference>
<dbReference type="SUPFAM" id="SSF63380">
    <property type="entry name" value="Riboflavin synthase domain-like"/>
    <property type="match status" value="1"/>
</dbReference>
<comment type="subcellular location">
    <subcellularLocation>
        <location evidence="2">Membrane</location>
        <topology evidence="2">Multi-pass membrane protein</topology>
    </subcellularLocation>
</comment>
<dbReference type="RefSeq" id="WP_380694385.1">
    <property type="nucleotide sequence ID" value="NZ_JBHRYR010000002.1"/>
</dbReference>
<dbReference type="InterPro" id="IPR017938">
    <property type="entry name" value="Riboflavin_synthase-like_b-brl"/>
</dbReference>
<feature type="domain" description="FAD-binding FR-type" evidence="14">
    <location>
        <begin position="206"/>
        <end position="308"/>
    </location>
</feature>
<evidence type="ECO:0000256" key="8">
    <source>
        <dbReference type="ARBA" id="ARBA00022989"/>
    </source>
</evidence>
<dbReference type="InterPro" id="IPR039261">
    <property type="entry name" value="FNR_nucleotide-bd"/>
</dbReference>
<evidence type="ECO:0000256" key="5">
    <source>
        <dbReference type="ARBA" id="ARBA00022714"/>
    </source>
</evidence>
<keyword evidence="7" id="KW-0274">FAD</keyword>
<evidence type="ECO:0000256" key="3">
    <source>
        <dbReference type="ARBA" id="ARBA00022630"/>
    </source>
</evidence>
<reference evidence="16" key="1">
    <citation type="journal article" date="2019" name="Int. J. Syst. Evol. Microbiol.">
        <title>The Global Catalogue of Microorganisms (GCM) 10K type strain sequencing project: providing services to taxonomists for standard genome sequencing and annotation.</title>
        <authorList>
            <consortium name="The Broad Institute Genomics Platform"/>
            <consortium name="The Broad Institute Genome Sequencing Center for Infectious Disease"/>
            <person name="Wu L."/>
            <person name="Ma J."/>
        </authorList>
    </citation>
    <scope>NUCLEOTIDE SEQUENCE [LARGE SCALE GENOMIC DNA]</scope>
    <source>
        <strain evidence="16">IBRC 10765</strain>
    </source>
</reference>
<dbReference type="Gene3D" id="3.40.50.80">
    <property type="entry name" value="Nucleotide-binding domain of ferredoxin-NADP reductase (FNR) module"/>
    <property type="match status" value="1"/>
</dbReference>
<feature type="transmembrane region" description="Helical" evidence="13">
    <location>
        <begin position="87"/>
        <end position="106"/>
    </location>
</feature>
<dbReference type="InterPro" id="IPR017927">
    <property type="entry name" value="FAD-bd_FR_type"/>
</dbReference>
<keyword evidence="3" id="KW-0285">Flavoprotein</keyword>
<feature type="transmembrane region" description="Helical" evidence="13">
    <location>
        <begin position="43"/>
        <end position="66"/>
    </location>
</feature>
<dbReference type="PROSITE" id="PS51384">
    <property type="entry name" value="FAD_FR"/>
    <property type="match status" value="1"/>
</dbReference>
<name>A0ABV7ZUV8_9GAMM</name>
<evidence type="ECO:0000313" key="16">
    <source>
        <dbReference type="Proteomes" id="UP001595617"/>
    </source>
</evidence>
<sequence length="435" mass="48442">MSAWIRARFKPGDILLLLFLLLPVVVALPRVLSGFAPNAIGWLTLTGRLTGILGLAMMLLAAMMSVRLPHYDRWFGGLARLWVVHRFFGFAGFVLVLFHVALLAYAQLPFSIEAAIARVFPPLAEWAIWSGWLALLCMVIFLGPTFRFFGRLHYQRWKALHLFSALAVIFALLHAIPIAAETVVWWFMAVGAIGAIVWRKVLSPNLGRYRYEVVKVETLVHGVVEISLRPKGKAMAYEAGQFMYFTPLDPALTAGRNEEHPYTISSAPNDEYLRVGIKALGDASTAIQTLAVGSDVMVEGPYGDFYERIEPQRSQLWLAGGIGITPFVSGARDAQYRQGEIDAHLFYLANDQQRAYYLNELVELGAKVAGLAVTPHYYRQEGPLTAAFLRQHCADFTEREIYMCGPPAMVSHLKSVLVAAGVPVTRIHSEAFDFL</sequence>
<dbReference type="EMBL" id="JBHRYR010000002">
    <property type="protein sequence ID" value="MFC3852344.1"/>
    <property type="molecule type" value="Genomic_DNA"/>
</dbReference>
<evidence type="ECO:0000256" key="9">
    <source>
        <dbReference type="ARBA" id="ARBA00023002"/>
    </source>
</evidence>
<feature type="transmembrane region" description="Helical" evidence="13">
    <location>
        <begin position="183"/>
        <end position="202"/>
    </location>
</feature>
<dbReference type="Pfam" id="PF00175">
    <property type="entry name" value="NAD_binding_1"/>
    <property type="match status" value="1"/>
</dbReference>
<accession>A0ABV7ZUV8</accession>
<dbReference type="Gene3D" id="2.40.30.10">
    <property type="entry name" value="Translation factors"/>
    <property type="match status" value="1"/>
</dbReference>
<proteinExistence type="predicted"/>
<comment type="cofactor">
    <cofactor evidence="1">
        <name>FAD</name>
        <dbReference type="ChEBI" id="CHEBI:57692"/>
    </cofactor>
</comment>
<keyword evidence="5" id="KW-0001">2Fe-2S</keyword>
<evidence type="ECO:0000256" key="2">
    <source>
        <dbReference type="ARBA" id="ARBA00004141"/>
    </source>
</evidence>
<keyword evidence="16" id="KW-1185">Reference proteome</keyword>
<evidence type="ECO:0000256" key="13">
    <source>
        <dbReference type="SAM" id="Phobius"/>
    </source>
</evidence>